<feature type="transmembrane region" description="Helical" evidence="2">
    <location>
        <begin position="515"/>
        <end position="534"/>
    </location>
</feature>
<feature type="transmembrane region" description="Helical" evidence="2">
    <location>
        <begin position="671"/>
        <end position="694"/>
    </location>
</feature>
<feature type="transmembrane region" description="Helical" evidence="2">
    <location>
        <begin position="31"/>
        <end position="50"/>
    </location>
</feature>
<feature type="transmembrane region" description="Helical" evidence="2">
    <location>
        <begin position="735"/>
        <end position="760"/>
    </location>
</feature>
<dbReference type="InterPro" id="IPR021840">
    <property type="entry name" value="DUF3433"/>
</dbReference>
<keyword evidence="2" id="KW-0812">Transmembrane</keyword>
<comment type="caution">
    <text evidence="3">The sequence shown here is derived from an EMBL/GenBank/DDBJ whole genome shotgun (WGS) entry which is preliminary data.</text>
</comment>
<dbReference type="PANTHER" id="PTHR37544">
    <property type="entry name" value="SPRAY-RELATED"/>
    <property type="match status" value="1"/>
</dbReference>
<keyword evidence="4" id="KW-1185">Reference proteome</keyword>
<dbReference type="EMBL" id="JBBPHU010000015">
    <property type="protein sequence ID" value="KAK7510096.1"/>
    <property type="molecule type" value="Genomic_DNA"/>
</dbReference>
<feature type="transmembrane region" description="Helical" evidence="2">
    <location>
        <begin position="135"/>
        <end position="160"/>
    </location>
</feature>
<feature type="transmembrane region" description="Helical" evidence="2">
    <location>
        <begin position="1210"/>
        <end position="1227"/>
    </location>
</feature>
<name>A0ABR1K8V6_9PEZI</name>
<feature type="transmembrane region" description="Helical" evidence="2">
    <location>
        <begin position="1178"/>
        <end position="1198"/>
    </location>
</feature>
<feature type="transmembrane region" description="Helical" evidence="2">
    <location>
        <begin position="635"/>
        <end position="659"/>
    </location>
</feature>
<evidence type="ECO:0000313" key="4">
    <source>
        <dbReference type="Proteomes" id="UP001363622"/>
    </source>
</evidence>
<keyword evidence="2" id="KW-1133">Transmembrane helix</keyword>
<dbReference type="Proteomes" id="UP001363622">
    <property type="component" value="Unassembled WGS sequence"/>
</dbReference>
<reference evidence="3 4" key="1">
    <citation type="submission" date="2024-04" db="EMBL/GenBank/DDBJ databases">
        <title>Phyllosticta paracitricarpa is synonymous to the EU quarantine fungus P. citricarpa based on phylogenomic analyses.</title>
        <authorList>
            <consortium name="Lawrence Berkeley National Laboratory"/>
            <person name="Van Ingen-Buijs V.A."/>
            <person name="Van Westerhoven A.C."/>
            <person name="Haridas S."/>
            <person name="Skiadas P."/>
            <person name="Martin F."/>
            <person name="Groenewald J.Z."/>
            <person name="Crous P.W."/>
            <person name="Seidl M.F."/>
        </authorList>
    </citation>
    <scope>NUCLEOTIDE SEQUENCE [LARGE SCALE GENOMIC DNA]</scope>
    <source>
        <strain evidence="3 4">CBS 123371</strain>
    </source>
</reference>
<evidence type="ECO:0000256" key="2">
    <source>
        <dbReference type="SAM" id="Phobius"/>
    </source>
</evidence>
<protein>
    <submittedName>
        <fullName evidence="3">Uncharacterized protein</fullName>
    </submittedName>
</protein>
<feature type="compositionally biased region" description="Acidic residues" evidence="1">
    <location>
        <begin position="1262"/>
        <end position="1275"/>
    </location>
</feature>
<proteinExistence type="predicted"/>
<accession>A0ABR1K8V6</accession>
<evidence type="ECO:0000256" key="1">
    <source>
        <dbReference type="SAM" id="MobiDB-lite"/>
    </source>
</evidence>
<evidence type="ECO:0000313" key="3">
    <source>
        <dbReference type="EMBL" id="KAK7510096.1"/>
    </source>
</evidence>
<keyword evidence="2" id="KW-0472">Membrane</keyword>
<dbReference type="Pfam" id="PF11915">
    <property type="entry name" value="DUF3433"/>
    <property type="match status" value="2"/>
</dbReference>
<organism evidence="3 4">
    <name type="scientific">Phyllosticta citriasiana</name>
    <dbReference type="NCBI Taxonomy" id="595635"/>
    <lineage>
        <taxon>Eukaryota</taxon>
        <taxon>Fungi</taxon>
        <taxon>Dikarya</taxon>
        <taxon>Ascomycota</taxon>
        <taxon>Pezizomycotina</taxon>
        <taxon>Dothideomycetes</taxon>
        <taxon>Dothideomycetes incertae sedis</taxon>
        <taxon>Botryosphaeriales</taxon>
        <taxon>Phyllostictaceae</taxon>
        <taxon>Phyllosticta</taxon>
    </lineage>
</organism>
<gene>
    <name evidence="3" type="ORF">IWZ03DRAFT_389005</name>
</gene>
<feature type="transmembrane region" description="Helical" evidence="2">
    <location>
        <begin position="70"/>
        <end position="90"/>
    </location>
</feature>
<feature type="region of interest" description="Disordered" evidence="1">
    <location>
        <begin position="1250"/>
        <end position="1275"/>
    </location>
</feature>
<sequence>MLADLTEPRPTQHDRPRPREWIPAWLRMTRALPLALYCVVFALLLEVLDFKVRRDEGLAADSKHTTSVNAARYIPTVGIVILGFACKSIASDAKKVTPWSTMSRRWSKSSNSVALDYVNGIEAFLVVPSLRRRHWAVFTGLVVGFICGALVAVANSLTYVNLFASSTRPATFDKATNFNFGEALETANHSLAIPYTSEGQQPYAAVVAEELPNGQAAAWTFDSYVFESFTNTSHMPENGTVEAPTKAIFPNWSCHPIDLTVGENPENTNMLLYTAKTSQQPELNCSRDTVMELSSGSDGDDVALGWLNVTACGEDETDLRLISTLVRRTNVTQADDADTHFNTTLVSAMCSSNFTIQDATIRVNQSTGEVLNYTLGASLPSRIDIQTSMIAQYIYLNNPLDGRSQKVFALNDVGFTYNVEPLANLSVITEAASNFLSNYKLDPFTSSITDDQVALNIESFLNEPQRFTKAVEQQANAIMAQITNSLARANTTGTVNGKIRTDGPKLFLRQISLRALQAFLLVIAVACVLQSTLFRPKTVLREDPGSIAAQAVVLASSPESVERIFAREAVSSEDHMRHELRSKMWSLQPSPNGGVMLQAAKQEEQGPINAVPSQSAGPNNHGGFRPLALQFWAKWGVVAATLAVMSALAGLMAVSHVYNGICANTAAASDAFAFVPTVVFLVLGYACSGIDSAVRVMAPYKDLWNGHSDRKQPLFASIGDAPSVLAPFRAVKNRLGMTVAASSFVILFIPAIKIVAAGLYDVQLVQRSQSINPLIDMSFVNHLQDTFGLGVDTSAESYSVYDSMAANLTMDLQANIQTASQFAEWTMYPDFNIPVQAGILDNLVFSNLTSIGDVDAELSSASEVTANVPAIAVDVTCRFADLGISAYRYYCSDGSPYFLFYGHCNTAACNATMNVTEDNESSNLFSFSSGFQSQSYCDSRARRYQGSTFLRYDLGYQVLLGDLGPAQGYIANVTEFGNTTRPVTADTFNITSLPTILAAVCYSNISQVSVDATYSRRSTSSNTTMSSWNPIKYDRHTIQITKQIKDAPYWLAPLAKTKATDHYNQYDMSTDTPGLLDSPSLWPTRGSSTSFFELLASYASNNANITKLLDKDFFVRAAEEVYKRYATNMLTQLRPWALHFSQTSLPPSSNPSSSASSSFPATLTSPTPRIHQSLPSTVALLTLLSLLLLSFVVVAFAYPTSAILPKNPGSFAATATLVAGSGIVGVLRRGGDVGSGRAGLGWWKTPVKGEKKSRGVEGSSEEREEEEEEEVVVVDDEEGIERSRWRWGIDVGDDVVRGSWREPPGHMQMDKAGVV</sequence>